<evidence type="ECO:0000313" key="5">
    <source>
        <dbReference type="Proteomes" id="UP000494163"/>
    </source>
</evidence>
<dbReference type="Proteomes" id="UP000494163">
    <property type="component" value="Chromosome X"/>
</dbReference>
<gene>
    <name evidence="4" type="ORF">Dbus_chrXg186</name>
</gene>
<feature type="transmembrane region" description="Helical" evidence="2">
    <location>
        <begin position="78"/>
        <end position="97"/>
    </location>
</feature>
<keyword evidence="2" id="KW-1133">Transmembrane helix</keyword>
<sequence>MAARRSALFCCLLVAFIISSLWLQCSNARVIYFNKPSEEQNTTTKAMLLISGAHCRHGYMPDHHNRCRRMMLQRLQHLALYAFCLLALALICAPTCAESRRVIFLAAPTISRGQILDTRSMKNDCPKCHMKDHRGHCRRMISYNTGQGRAAQRSAVLVHVDISAQQLQITPSHKSNARRARRQAKRTKRAPSSHSKHKMQLQRLFLSAVCLITLLLLQCSQTTEARRLIFYNKHPSTYHSQLLVSQRFRPECPVGKMRDHRGRCRRAVIFVRNK</sequence>
<feature type="chain" id="PRO_5005793887" evidence="3">
    <location>
        <begin position="29"/>
        <end position="274"/>
    </location>
</feature>
<feature type="signal peptide" evidence="3">
    <location>
        <begin position="1"/>
        <end position="28"/>
    </location>
</feature>
<dbReference type="EMBL" id="CP012528">
    <property type="protein sequence ID" value="ALC48330.1"/>
    <property type="molecule type" value="Genomic_DNA"/>
</dbReference>
<evidence type="ECO:0000256" key="2">
    <source>
        <dbReference type="SAM" id="Phobius"/>
    </source>
</evidence>
<name>A0A0M4EXB1_DROBS</name>
<keyword evidence="3" id="KW-0732">Signal</keyword>
<protein>
    <submittedName>
        <fullName evidence="4">CG42262</fullName>
    </submittedName>
</protein>
<reference evidence="4 5" key="1">
    <citation type="submission" date="2015-08" db="EMBL/GenBank/DDBJ databases">
        <title>Ancestral chromatin configuration constrains chromatin evolution on differentiating sex chromosomes in Drosophila.</title>
        <authorList>
            <person name="Zhou Q."/>
            <person name="Bachtrog D."/>
        </authorList>
    </citation>
    <scope>NUCLEOTIDE SEQUENCE [LARGE SCALE GENOMIC DNA]</scope>
    <source>
        <tissue evidence="4">Whole larvae</tissue>
    </source>
</reference>
<accession>A0A0M4EXB1</accession>
<keyword evidence="2" id="KW-0812">Transmembrane</keyword>
<evidence type="ECO:0000256" key="1">
    <source>
        <dbReference type="SAM" id="MobiDB-lite"/>
    </source>
</evidence>
<dbReference type="AlphaFoldDB" id="A0A0M4EXB1"/>
<dbReference type="OrthoDB" id="8014567at2759"/>
<keyword evidence="2" id="KW-0472">Membrane</keyword>
<feature type="region of interest" description="Disordered" evidence="1">
    <location>
        <begin position="170"/>
        <end position="196"/>
    </location>
</feature>
<proteinExistence type="predicted"/>
<feature type="compositionally biased region" description="Basic residues" evidence="1">
    <location>
        <begin position="175"/>
        <end position="196"/>
    </location>
</feature>
<evidence type="ECO:0000256" key="3">
    <source>
        <dbReference type="SAM" id="SignalP"/>
    </source>
</evidence>
<evidence type="ECO:0000313" key="4">
    <source>
        <dbReference type="EMBL" id="ALC48330.1"/>
    </source>
</evidence>
<organism evidence="4 5">
    <name type="scientific">Drosophila busckii</name>
    <name type="common">Fruit fly</name>
    <dbReference type="NCBI Taxonomy" id="30019"/>
    <lineage>
        <taxon>Eukaryota</taxon>
        <taxon>Metazoa</taxon>
        <taxon>Ecdysozoa</taxon>
        <taxon>Arthropoda</taxon>
        <taxon>Hexapoda</taxon>
        <taxon>Insecta</taxon>
        <taxon>Pterygota</taxon>
        <taxon>Neoptera</taxon>
        <taxon>Endopterygota</taxon>
        <taxon>Diptera</taxon>
        <taxon>Brachycera</taxon>
        <taxon>Muscomorpha</taxon>
        <taxon>Ephydroidea</taxon>
        <taxon>Drosophilidae</taxon>
        <taxon>Drosophila</taxon>
    </lineage>
</organism>
<keyword evidence="5" id="KW-1185">Reference proteome</keyword>